<dbReference type="Proteomes" id="UP000243686">
    <property type="component" value="Unassembled WGS sequence"/>
</dbReference>
<evidence type="ECO:0000313" key="2">
    <source>
        <dbReference type="Proteomes" id="UP000243686"/>
    </source>
</evidence>
<organism evidence="1 2">
    <name type="scientific">Opisthorchis viverrini</name>
    <name type="common">Southeast Asian liver fluke</name>
    <dbReference type="NCBI Taxonomy" id="6198"/>
    <lineage>
        <taxon>Eukaryota</taxon>
        <taxon>Metazoa</taxon>
        <taxon>Spiralia</taxon>
        <taxon>Lophotrochozoa</taxon>
        <taxon>Platyhelminthes</taxon>
        <taxon>Trematoda</taxon>
        <taxon>Digenea</taxon>
        <taxon>Opisthorchiida</taxon>
        <taxon>Opisthorchiata</taxon>
        <taxon>Opisthorchiidae</taxon>
        <taxon>Opisthorchis</taxon>
    </lineage>
</organism>
<sequence>MQEPQYPWIRFNFRGSVFANTGVTWKFRSVTPLKRHYSPEAHLGQKANRETDEVWSTHYLVTTLQR</sequence>
<dbReference type="EMBL" id="KV906231">
    <property type="protein sequence ID" value="OON15108.1"/>
    <property type="molecule type" value="Genomic_DNA"/>
</dbReference>
<name>A0A1S8WKZ5_OPIVI</name>
<gene>
    <name evidence="1" type="ORF">X801_09090</name>
</gene>
<protein>
    <submittedName>
        <fullName evidence="1">Uncharacterized protein</fullName>
    </submittedName>
</protein>
<accession>A0A1S8WKZ5</accession>
<dbReference type="AlphaFoldDB" id="A0A1S8WKZ5"/>
<reference evidence="1 2" key="1">
    <citation type="submission" date="2015-03" db="EMBL/GenBank/DDBJ databases">
        <title>Draft genome of the nematode, Opisthorchis viverrini.</title>
        <authorList>
            <person name="Mitreva M."/>
        </authorList>
    </citation>
    <scope>NUCLEOTIDE SEQUENCE [LARGE SCALE GENOMIC DNA]</scope>
    <source>
        <strain evidence="1">Khon Kaen</strain>
    </source>
</reference>
<keyword evidence="2" id="KW-1185">Reference proteome</keyword>
<proteinExistence type="predicted"/>
<evidence type="ECO:0000313" key="1">
    <source>
        <dbReference type="EMBL" id="OON15108.1"/>
    </source>
</evidence>